<dbReference type="GO" id="GO:0005802">
    <property type="term" value="C:trans-Golgi network"/>
    <property type="evidence" value="ECO:0007669"/>
    <property type="project" value="TreeGrafter"/>
</dbReference>
<keyword evidence="1 4" id="KW-0489">Methyltransferase</keyword>
<dbReference type="GO" id="GO:0008168">
    <property type="term" value="F:methyltransferase activity"/>
    <property type="evidence" value="ECO:0007669"/>
    <property type="project" value="UniProtKB-UniRule"/>
</dbReference>
<dbReference type="InterPro" id="IPR004159">
    <property type="entry name" value="Put_SAM_MeTrfase"/>
</dbReference>
<dbReference type="GO" id="GO:0005768">
    <property type="term" value="C:endosome"/>
    <property type="evidence" value="ECO:0007669"/>
    <property type="project" value="TreeGrafter"/>
</dbReference>
<dbReference type="GO" id="GO:0016020">
    <property type="term" value="C:membrane"/>
    <property type="evidence" value="ECO:0007669"/>
    <property type="project" value="UniProtKB-SubCell"/>
</dbReference>
<evidence type="ECO:0000256" key="2">
    <source>
        <dbReference type="ARBA" id="ARBA00022679"/>
    </source>
</evidence>
<keyword evidence="4" id="KW-0812">Transmembrane</keyword>
<name>A0A8T1R1X7_CARIL</name>
<dbReference type="GO" id="GO:0032259">
    <property type="term" value="P:methylation"/>
    <property type="evidence" value="ECO:0007669"/>
    <property type="project" value="UniProtKB-KW"/>
</dbReference>
<accession>A0A8T1R1X7</accession>
<comment type="caution">
    <text evidence="5">The sequence shown here is derived from an EMBL/GenBank/DDBJ whole genome shotgun (WGS) entry which is preliminary data.</text>
</comment>
<keyword evidence="6" id="KW-1185">Reference proteome</keyword>
<dbReference type="PANTHER" id="PTHR10108:SF1144">
    <property type="entry name" value="METHYLTRANSFERASE PMT10-RELATED"/>
    <property type="match status" value="1"/>
</dbReference>
<keyword evidence="4" id="KW-0735">Signal-anchor</keyword>
<evidence type="ECO:0000313" key="6">
    <source>
        <dbReference type="Proteomes" id="UP000811609"/>
    </source>
</evidence>
<dbReference type="AlphaFoldDB" id="A0A8T1R1X7"/>
<dbReference type="EMBL" id="CM031811">
    <property type="protein sequence ID" value="KAG6660747.1"/>
    <property type="molecule type" value="Genomic_DNA"/>
</dbReference>
<proteinExistence type="inferred from homology"/>
<dbReference type="EC" id="2.1.1.-" evidence="4"/>
<dbReference type="PANTHER" id="PTHR10108">
    <property type="entry name" value="SAM-DEPENDENT METHYLTRANSFERASE"/>
    <property type="match status" value="1"/>
</dbReference>
<reference evidence="5" key="1">
    <citation type="submission" date="2020-12" db="EMBL/GenBank/DDBJ databases">
        <title>WGS assembly of Carya illinoinensis cv. Pawnee.</title>
        <authorList>
            <person name="Platts A."/>
            <person name="Shu S."/>
            <person name="Wright S."/>
            <person name="Barry K."/>
            <person name="Edger P."/>
            <person name="Pires J.C."/>
            <person name="Schmutz J."/>
        </authorList>
    </citation>
    <scope>NUCLEOTIDE SEQUENCE</scope>
    <source>
        <tissue evidence="5">Leaf</tissue>
    </source>
</reference>
<comment type="subcellular location">
    <subcellularLocation>
        <location evidence="4">Membrane</location>
        <topology evidence="4">Single-pass type II membrane protein</topology>
    </subcellularLocation>
</comment>
<comment type="similarity">
    <text evidence="4">Belongs to the methyltransferase superfamily.</text>
</comment>
<gene>
    <name evidence="5" type="ORF">CIPAW_03G125700</name>
</gene>
<evidence type="ECO:0000256" key="3">
    <source>
        <dbReference type="ARBA" id="ARBA00023180"/>
    </source>
</evidence>
<evidence type="ECO:0000256" key="4">
    <source>
        <dbReference type="RuleBase" id="RU366043"/>
    </source>
</evidence>
<organism evidence="5 6">
    <name type="scientific">Carya illinoinensis</name>
    <name type="common">Pecan</name>
    <dbReference type="NCBI Taxonomy" id="32201"/>
    <lineage>
        <taxon>Eukaryota</taxon>
        <taxon>Viridiplantae</taxon>
        <taxon>Streptophyta</taxon>
        <taxon>Embryophyta</taxon>
        <taxon>Tracheophyta</taxon>
        <taxon>Spermatophyta</taxon>
        <taxon>Magnoliopsida</taxon>
        <taxon>eudicotyledons</taxon>
        <taxon>Gunneridae</taxon>
        <taxon>Pentapetalae</taxon>
        <taxon>rosids</taxon>
        <taxon>fabids</taxon>
        <taxon>Fagales</taxon>
        <taxon>Juglandaceae</taxon>
        <taxon>Carya</taxon>
    </lineage>
</organism>
<dbReference type="Proteomes" id="UP000811609">
    <property type="component" value="Chromosome 3"/>
</dbReference>
<protein>
    <recommendedName>
        <fullName evidence="4">Methyltransferase</fullName>
        <ecNumber evidence="4">2.1.1.-</ecNumber>
    </recommendedName>
</protein>
<dbReference type="Pfam" id="PF03141">
    <property type="entry name" value="Methyltransf_29"/>
    <property type="match status" value="1"/>
</dbReference>
<sequence length="131" mass="14838">MIPDIALGQMTRVGLDIDCGVADFGAFLMLHNVITLSIAQKHVHENRIQFALEQGVPAIVATFSTRCLLYPSQAFDFIHCLEWGISWTLDDGKLLLEANKMLKAVGYFVLAGEHVYKQDDKLQKQWQEMRT</sequence>
<keyword evidence="3 4" id="KW-0325">Glycoprotein</keyword>
<evidence type="ECO:0000256" key="1">
    <source>
        <dbReference type="ARBA" id="ARBA00022603"/>
    </source>
</evidence>
<evidence type="ECO:0000313" key="5">
    <source>
        <dbReference type="EMBL" id="KAG6660747.1"/>
    </source>
</evidence>
<keyword evidence="2 4" id="KW-0808">Transferase</keyword>